<dbReference type="InterPro" id="IPR004358">
    <property type="entry name" value="Sig_transdc_His_kin-like_C"/>
</dbReference>
<dbReference type="PROSITE" id="PS50885">
    <property type="entry name" value="HAMP"/>
    <property type="match status" value="1"/>
</dbReference>
<evidence type="ECO:0000313" key="16">
    <source>
        <dbReference type="Proteomes" id="UP001304298"/>
    </source>
</evidence>
<evidence type="ECO:0000256" key="7">
    <source>
        <dbReference type="ARBA" id="ARBA00022777"/>
    </source>
</evidence>
<evidence type="ECO:0000259" key="13">
    <source>
        <dbReference type="PROSITE" id="PS50109"/>
    </source>
</evidence>
<dbReference type="Pfam" id="PF00512">
    <property type="entry name" value="HisKA"/>
    <property type="match status" value="1"/>
</dbReference>
<dbReference type="SUPFAM" id="SSF47384">
    <property type="entry name" value="Homodimeric domain of signal transducing histidine kinase"/>
    <property type="match status" value="1"/>
</dbReference>
<keyword evidence="5" id="KW-0808">Transferase</keyword>
<evidence type="ECO:0000256" key="3">
    <source>
        <dbReference type="ARBA" id="ARBA00012438"/>
    </source>
</evidence>
<dbReference type="InterPro" id="IPR003661">
    <property type="entry name" value="HisK_dim/P_dom"/>
</dbReference>
<keyword evidence="6 12" id="KW-0812">Transmembrane</keyword>
<dbReference type="PROSITE" id="PS50109">
    <property type="entry name" value="HIS_KIN"/>
    <property type="match status" value="1"/>
</dbReference>
<sequence>MAARTLTPRPHRSARPGRLSLRAKLTGSMVVLLTVVCLIVGVVSELALDVFLTRQVDQQLSAAATRSQVFASNAGRQNGQPPPLGQNAGEHPLGQNVGTVSGTFAGTQLVHDDSISEHGDRLHLSAAQQSVMLSVPADGKPHTVSFADLGEYRLMALPVTGSSQVVVTGLPMKPVTDTLVTVGLILFGVAAAGVLGAAFLGAFAVRRTLRPLERVAATAGRVTELPLDRGQVALSIRVPESDTDPRTEVGQVGSALNLMLGHVAQALEARHDSELRVRQFVADASHELRTPLAAIRGYAELAARGRSLVPPDVAHSMTRIQSEAVRMSTLVEDLLLLARLDAGRPLDVREVDLTRLLADAVGDARVAGRDHRWQLALPPDPVLVLGDVQRLHQVLANLLANARTHTPPGTTVTAALDRSADGSAVLTVTDDGPGINPDLLPDVFERFARGDTSRSRNAGSTGLGLAIASAVVVAHHGSIEVHSRPGRTEFAVRLPVAVPAQRVHSVGTTRPQLGTGS</sequence>
<dbReference type="RefSeq" id="WP_323336086.1">
    <property type="nucleotide sequence ID" value="NZ_JAYFSI010000016.1"/>
</dbReference>
<comment type="caution">
    <text evidence="15">The sequence shown here is derived from an EMBL/GenBank/DDBJ whole genome shotgun (WGS) entry which is preliminary data.</text>
</comment>
<feature type="transmembrane region" description="Helical" evidence="12">
    <location>
        <begin position="179"/>
        <end position="205"/>
    </location>
</feature>
<feature type="transmembrane region" description="Helical" evidence="12">
    <location>
        <begin position="21"/>
        <end position="43"/>
    </location>
</feature>
<dbReference type="InterPro" id="IPR003594">
    <property type="entry name" value="HATPase_dom"/>
</dbReference>
<evidence type="ECO:0000256" key="9">
    <source>
        <dbReference type="ARBA" id="ARBA00023012"/>
    </source>
</evidence>
<protein>
    <recommendedName>
        <fullName evidence="3">histidine kinase</fullName>
        <ecNumber evidence="3">2.7.13.3</ecNumber>
    </recommendedName>
</protein>
<dbReference type="GO" id="GO:0005524">
    <property type="term" value="F:ATP binding"/>
    <property type="evidence" value="ECO:0007669"/>
    <property type="project" value="UniProtKB-KW"/>
</dbReference>
<keyword evidence="16" id="KW-1185">Reference proteome</keyword>
<dbReference type="InterPro" id="IPR003660">
    <property type="entry name" value="HAMP_dom"/>
</dbReference>
<dbReference type="Gene3D" id="3.30.565.10">
    <property type="entry name" value="Histidine kinase-like ATPase, C-terminal domain"/>
    <property type="match status" value="1"/>
</dbReference>
<evidence type="ECO:0000256" key="11">
    <source>
        <dbReference type="SAM" id="MobiDB-lite"/>
    </source>
</evidence>
<dbReference type="CDD" id="cd00082">
    <property type="entry name" value="HisKA"/>
    <property type="match status" value="1"/>
</dbReference>
<accession>A0ABU5RLS3</accession>
<keyword evidence="9" id="KW-0902">Two-component regulatory system</keyword>
<dbReference type="Pfam" id="PF00672">
    <property type="entry name" value="HAMP"/>
    <property type="match status" value="1"/>
</dbReference>
<name>A0ABU5RLS3_9PSEU</name>
<feature type="domain" description="HAMP" evidence="14">
    <location>
        <begin position="206"/>
        <end position="268"/>
    </location>
</feature>
<dbReference type="InterPro" id="IPR005467">
    <property type="entry name" value="His_kinase_dom"/>
</dbReference>
<keyword evidence="8 12" id="KW-1133">Transmembrane helix</keyword>
<dbReference type="InterPro" id="IPR050428">
    <property type="entry name" value="TCS_sensor_his_kinase"/>
</dbReference>
<dbReference type="Gene3D" id="6.10.340.10">
    <property type="match status" value="1"/>
</dbReference>
<keyword evidence="15" id="KW-0067">ATP-binding</keyword>
<dbReference type="PRINTS" id="PR00344">
    <property type="entry name" value="BCTRLSENSOR"/>
</dbReference>
<evidence type="ECO:0000256" key="2">
    <source>
        <dbReference type="ARBA" id="ARBA00004236"/>
    </source>
</evidence>
<dbReference type="Gene3D" id="1.10.287.130">
    <property type="match status" value="1"/>
</dbReference>
<dbReference type="Pfam" id="PF02518">
    <property type="entry name" value="HATPase_c"/>
    <property type="match status" value="1"/>
</dbReference>
<evidence type="ECO:0000259" key="14">
    <source>
        <dbReference type="PROSITE" id="PS50885"/>
    </source>
</evidence>
<proteinExistence type="predicted"/>
<dbReference type="SMART" id="SM00388">
    <property type="entry name" value="HisKA"/>
    <property type="match status" value="1"/>
</dbReference>
<evidence type="ECO:0000256" key="5">
    <source>
        <dbReference type="ARBA" id="ARBA00022679"/>
    </source>
</evidence>
<reference evidence="15 16" key="1">
    <citation type="submission" date="2023-12" db="EMBL/GenBank/DDBJ databases">
        <title>Amycolatopsis sp. V23-08.</title>
        <authorList>
            <person name="Somphong A."/>
        </authorList>
    </citation>
    <scope>NUCLEOTIDE SEQUENCE [LARGE SCALE GENOMIC DNA]</scope>
    <source>
        <strain evidence="15 16">V23-08</strain>
    </source>
</reference>
<evidence type="ECO:0000256" key="6">
    <source>
        <dbReference type="ARBA" id="ARBA00022692"/>
    </source>
</evidence>
<evidence type="ECO:0000256" key="4">
    <source>
        <dbReference type="ARBA" id="ARBA00022553"/>
    </source>
</evidence>
<dbReference type="CDD" id="cd00075">
    <property type="entry name" value="HATPase"/>
    <property type="match status" value="1"/>
</dbReference>
<keyword evidence="7" id="KW-0418">Kinase</keyword>
<feature type="domain" description="Histidine kinase" evidence="13">
    <location>
        <begin position="283"/>
        <end position="498"/>
    </location>
</feature>
<gene>
    <name evidence="15" type="ORF">VA596_44660</name>
</gene>
<comment type="subcellular location">
    <subcellularLocation>
        <location evidence="2">Cell membrane</location>
    </subcellularLocation>
</comment>
<evidence type="ECO:0000256" key="1">
    <source>
        <dbReference type="ARBA" id="ARBA00000085"/>
    </source>
</evidence>
<keyword evidence="10 12" id="KW-0472">Membrane</keyword>
<evidence type="ECO:0000256" key="12">
    <source>
        <dbReference type="SAM" id="Phobius"/>
    </source>
</evidence>
<keyword evidence="15" id="KW-0547">Nucleotide-binding</keyword>
<dbReference type="PANTHER" id="PTHR45436:SF5">
    <property type="entry name" value="SENSOR HISTIDINE KINASE TRCS"/>
    <property type="match status" value="1"/>
</dbReference>
<dbReference type="PANTHER" id="PTHR45436">
    <property type="entry name" value="SENSOR HISTIDINE KINASE YKOH"/>
    <property type="match status" value="1"/>
</dbReference>
<dbReference type="SUPFAM" id="SSF55874">
    <property type="entry name" value="ATPase domain of HSP90 chaperone/DNA topoisomerase II/histidine kinase"/>
    <property type="match status" value="1"/>
</dbReference>
<dbReference type="EMBL" id="JAYFSI010000016">
    <property type="protein sequence ID" value="MEA5366689.1"/>
    <property type="molecule type" value="Genomic_DNA"/>
</dbReference>
<keyword evidence="4" id="KW-0597">Phosphoprotein</keyword>
<dbReference type="InterPro" id="IPR036890">
    <property type="entry name" value="HATPase_C_sf"/>
</dbReference>
<evidence type="ECO:0000256" key="10">
    <source>
        <dbReference type="ARBA" id="ARBA00023136"/>
    </source>
</evidence>
<dbReference type="SMART" id="SM00387">
    <property type="entry name" value="HATPase_c"/>
    <property type="match status" value="1"/>
</dbReference>
<organism evidence="15 16">
    <name type="scientific">Amycolatopsis heterodermiae</name>
    <dbReference type="NCBI Taxonomy" id="3110235"/>
    <lineage>
        <taxon>Bacteria</taxon>
        <taxon>Bacillati</taxon>
        <taxon>Actinomycetota</taxon>
        <taxon>Actinomycetes</taxon>
        <taxon>Pseudonocardiales</taxon>
        <taxon>Pseudonocardiaceae</taxon>
        <taxon>Amycolatopsis</taxon>
    </lineage>
</organism>
<dbReference type="EC" id="2.7.13.3" evidence="3"/>
<dbReference type="SMART" id="SM00304">
    <property type="entry name" value="HAMP"/>
    <property type="match status" value="1"/>
</dbReference>
<evidence type="ECO:0000313" key="15">
    <source>
        <dbReference type="EMBL" id="MEA5366689.1"/>
    </source>
</evidence>
<dbReference type="InterPro" id="IPR036097">
    <property type="entry name" value="HisK_dim/P_sf"/>
</dbReference>
<dbReference type="Proteomes" id="UP001304298">
    <property type="component" value="Unassembled WGS sequence"/>
</dbReference>
<comment type="catalytic activity">
    <reaction evidence="1">
        <text>ATP + protein L-histidine = ADP + protein N-phospho-L-histidine.</text>
        <dbReference type="EC" id="2.7.13.3"/>
    </reaction>
</comment>
<feature type="region of interest" description="Disordered" evidence="11">
    <location>
        <begin position="73"/>
        <end position="97"/>
    </location>
</feature>
<evidence type="ECO:0000256" key="8">
    <source>
        <dbReference type="ARBA" id="ARBA00022989"/>
    </source>
</evidence>